<name>A0A367EN39_9ACTN</name>
<accession>A0A367EN39</accession>
<organism evidence="1 2">
    <name type="scientific">Streptomyces reniochalinae</name>
    <dbReference type="NCBI Taxonomy" id="2250578"/>
    <lineage>
        <taxon>Bacteria</taxon>
        <taxon>Bacillati</taxon>
        <taxon>Actinomycetota</taxon>
        <taxon>Actinomycetes</taxon>
        <taxon>Kitasatosporales</taxon>
        <taxon>Streptomycetaceae</taxon>
        <taxon>Streptomyces</taxon>
    </lineage>
</organism>
<sequence length="148" mass="16602">MPEALMELGSVTEAIVYRWLFWPDVLEIHGAIIVDLYGAGQEEIERRMSAARSSPRFDNTIEKWARIVDSFNYFEISTLFTRWCGPQDSREDVQLALAATLVPPWRAKIENTFPGTLATAQIAAPDPDLGVCIEVVQGPAFQLPDDFT</sequence>
<evidence type="ECO:0000313" key="2">
    <source>
        <dbReference type="Proteomes" id="UP000253507"/>
    </source>
</evidence>
<proteinExistence type="predicted"/>
<protein>
    <submittedName>
        <fullName evidence="1">Uncharacterized protein</fullName>
    </submittedName>
</protein>
<gene>
    <name evidence="1" type="ORF">DQ392_10840</name>
</gene>
<reference evidence="1 2" key="1">
    <citation type="submission" date="2018-06" db="EMBL/GenBank/DDBJ databases">
        <title>Streptomyces reniochalinae sp. nov. and Streptomyces diacarnus sp. nov. from marine sponges.</title>
        <authorList>
            <person name="Li L."/>
        </authorList>
    </citation>
    <scope>NUCLEOTIDE SEQUENCE [LARGE SCALE GENOMIC DNA]</scope>
    <source>
        <strain evidence="1 2">LHW50302</strain>
    </source>
</reference>
<dbReference type="AlphaFoldDB" id="A0A367EN39"/>
<evidence type="ECO:0000313" key="1">
    <source>
        <dbReference type="EMBL" id="RCG19179.1"/>
    </source>
</evidence>
<comment type="caution">
    <text evidence="1">The sequence shown here is derived from an EMBL/GenBank/DDBJ whole genome shotgun (WGS) entry which is preliminary data.</text>
</comment>
<keyword evidence="2" id="KW-1185">Reference proteome</keyword>
<dbReference type="EMBL" id="QOIM01000030">
    <property type="protein sequence ID" value="RCG19179.1"/>
    <property type="molecule type" value="Genomic_DNA"/>
</dbReference>
<dbReference type="Proteomes" id="UP000253507">
    <property type="component" value="Unassembled WGS sequence"/>
</dbReference>